<keyword evidence="5" id="KW-0732">Signal</keyword>
<keyword evidence="9" id="KW-1185">Reference proteome</keyword>
<dbReference type="OrthoDB" id="276604at2"/>
<name>A0A7X3MTF7_9HYPH</name>
<evidence type="ECO:0000256" key="6">
    <source>
        <dbReference type="ARBA" id="ARBA00032976"/>
    </source>
</evidence>
<dbReference type="GO" id="GO:0016810">
    <property type="term" value="F:hydrolase activity, acting on carbon-nitrogen (but not peptide) bonds"/>
    <property type="evidence" value="ECO:0007669"/>
    <property type="project" value="InterPro"/>
</dbReference>
<dbReference type="Pfam" id="PF01522">
    <property type="entry name" value="Polysacc_deac_1"/>
    <property type="match status" value="1"/>
</dbReference>
<evidence type="ECO:0000313" key="9">
    <source>
        <dbReference type="Proteomes" id="UP000436483"/>
    </source>
</evidence>
<evidence type="ECO:0000313" key="8">
    <source>
        <dbReference type="EMBL" id="MXQ12894.1"/>
    </source>
</evidence>
<evidence type="ECO:0000259" key="7">
    <source>
        <dbReference type="PROSITE" id="PS51677"/>
    </source>
</evidence>
<evidence type="ECO:0000256" key="4">
    <source>
        <dbReference type="ARBA" id="ARBA00020071"/>
    </source>
</evidence>
<reference evidence="8 9" key="2">
    <citation type="submission" date="2020-01" db="EMBL/GenBank/DDBJ databases">
        <title>Microvirga sp. nov., an arsenate reduction bacterium isolated from Tibet hotspring sediments.</title>
        <authorList>
            <person name="Xian W.-D."/>
            <person name="Li W.-J."/>
        </authorList>
    </citation>
    <scope>NUCLEOTIDE SEQUENCE [LARGE SCALE GENOMIC DNA]</scope>
    <source>
        <strain evidence="8 9">KCTC 23863</strain>
    </source>
</reference>
<comment type="similarity">
    <text evidence="3">Belongs to the polysaccharide deacetylase family.</text>
</comment>
<dbReference type="PROSITE" id="PS51677">
    <property type="entry name" value="NODB"/>
    <property type="match status" value="1"/>
</dbReference>
<comment type="subcellular location">
    <subcellularLocation>
        <location evidence="2">Secreted</location>
    </subcellularLocation>
</comment>
<dbReference type="SUPFAM" id="SSF88713">
    <property type="entry name" value="Glycoside hydrolase/deacetylase"/>
    <property type="match status" value="1"/>
</dbReference>
<reference evidence="8 9" key="1">
    <citation type="submission" date="2019-12" db="EMBL/GenBank/DDBJ databases">
        <authorList>
            <person name="Yuan C.-G."/>
        </authorList>
    </citation>
    <scope>NUCLEOTIDE SEQUENCE [LARGE SCALE GENOMIC DNA]</scope>
    <source>
        <strain evidence="8 9">KCTC 23863</strain>
    </source>
</reference>
<dbReference type="InterPro" id="IPR002509">
    <property type="entry name" value="NODB_dom"/>
</dbReference>
<comment type="function">
    <text evidence="1">Is involved in generating a small heat-stable compound (Nod), an acylated oligomer of N-acetylglucosamine, that stimulates mitosis in various plant protoplasts.</text>
</comment>
<dbReference type="EMBL" id="WURB01000011">
    <property type="protein sequence ID" value="MXQ12894.1"/>
    <property type="molecule type" value="Genomic_DNA"/>
</dbReference>
<dbReference type="PANTHER" id="PTHR34216:SF3">
    <property type="entry name" value="POLY-BETA-1,6-N-ACETYL-D-GLUCOSAMINE N-DEACETYLASE"/>
    <property type="match status" value="1"/>
</dbReference>
<dbReference type="GO" id="GO:0005975">
    <property type="term" value="P:carbohydrate metabolic process"/>
    <property type="evidence" value="ECO:0007669"/>
    <property type="project" value="InterPro"/>
</dbReference>
<dbReference type="InterPro" id="IPR011330">
    <property type="entry name" value="Glyco_hydro/deAcase_b/a-brl"/>
</dbReference>
<dbReference type="InterPro" id="IPR051398">
    <property type="entry name" value="Polysacch_Deacetylase"/>
</dbReference>
<dbReference type="RefSeq" id="WP_160885480.1">
    <property type="nucleotide sequence ID" value="NZ_WURB01000011.1"/>
</dbReference>
<gene>
    <name evidence="8" type="ORF">GR328_15780</name>
</gene>
<evidence type="ECO:0000256" key="5">
    <source>
        <dbReference type="ARBA" id="ARBA00022729"/>
    </source>
</evidence>
<dbReference type="Proteomes" id="UP000436483">
    <property type="component" value="Unassembled WGS sequence"/>
</dbReference>
<dbReference type="Gene3D" id="3.20.20.370">
    <property type="entry name" value="Glycoside hydrolase/deacetylase"/>
    <property type="match status" value="1"/>
</dbReference>
<comment type="caution">
    <text evidence="8">The sequence shown here is derived from an EMBL/GenBank/DDBJ whole genome shotgun (WGS) entry which is preliminary data.</text>
</comment>
<evidence type="ECO:0000256" key="3">
    <source>
        <dbReference type="ARBA" id="ARBA00010973"/>
    </source>
</evidence>
<accession>A0A7X3MTF7</accession>
<dbReference type="PANTHER" id="PTHR34216">
    <property type="match status" value="1"/>
</dbReference>
<protein>
    <recommendedName>
        <fullName evidence="4">Chitooligosaccharide deacetylase</fullName>
    </recommendedName>
    <alternativeName>
        <fullName evidence="6">Nodulation protein B</fullName>
    </alternativeName>
</protein>
<proteinExistence type="inferred from homology"/>
<dbReference type="AlphaFoldDB" id="A0A7X3MTF7"/>
<evidence type="ECO:0000256" key="2">
    <source>
        <dbReference type="ARBA" id="ARBA00004613"/>
    </source>
</evidence>
<evidence type="ECO:0000256" key="1">
    <source>
        <dbReference type="ARBA" id="ARBA00003236"/>
    </source>
</evidence>
<sequence length="310" mass="35855">MQKPYGLMLHHFKDEKHPDGQGAITSDQFADIIEFMGPKNFLGPQEWIERAIKDRLEPSDRCITLDDALLCQYEVAAPVMESYGLTAFWFVYSSVFLGNIEPLEIYRYFRSVRYPDIDDFYTAFFDQLDASEYRAEFRAKTEGFNPATYLSGFSFYTDNDRKFRYVRDHVLGPTRYFEIMDQMIANDAGFSVQEAAKSLWMSDAHLIDLDRKGHVIGLHSFSHPTAMGALSREKQQEEYTRNYHHLSNVIGRPPMTMSHPCNSYNSDTLAVLDNLGVEIGFRANLEPSNASRYEYPRDDHAHVMQKMGLR</sequence>
<feature type="domain" description="NodB homology" evidence="7">
    <location>
        <begin position="59"/>
        <end position="310"/>
    </location>
</feature>
<dbReference type="GO" id="GO:0005576">
    <property type="term" value="C:extracellular region"/>
    <property type="evidence" value="ECO:0007669"/>
    <property type="project" value="UniProtKB-SubCell"/>
</dbReference>
<organism evidence="8 9">
    <name type="scientific">Microvirga makkahensis</name>
    <dbReference type="NCBI Taxonomy" id="1128670"/>
    <lineage>
        <taxon>Bacteria</taxon>
        <taxon>Pseudomonadati</taxon>
        <taxon>Pseudomonadota</taxon>
        <taxon>Alphaproteobacteria</taxon>
        <taxon>Hyphomicrobiales</taxon>
        <taxon>Methylobacteriaceae</taxon>
        <taxon>Microvirga</taxon>
    </lineage>
</organism>